<keyword evidence="2" id="KW-1185">Reference proteome</keyword>
<dbReference type="RefSeq" id="WP_141197337.1">
    <property type="nucleotide sequence ID" value="NZ_CP041186.1"/>
</dbReference>
<accession>A0A4Y6PSU0</accession>
<reference evidence="1 2" key="1">
    <citation type="submission" date="2019-06" db="EMBL/GenBank/DDBJ databases">
        <title>Persicimonas caeni gen. nov., sp. nov., a predatory bacterium isolated from solar saltern.</title>
        <authorList>
            <person name="Wang S."/>
        </authorList>
    </citation>
    <scope>NUCLEOTIDE SEQUENCE [LARGE SCALE GENOMIC DNA]</scope>
    <source>
        <strain evidence="1 2">YN101</strain>
    </source>
</reference>
<organism evidence="1 2">
    <name type="scientific">Persicimonas caeni</name>
    <dbReference type="NCBI Taxonomy" id="2292766"/>
    <lineage>
        <taxon>Bacteria</taxon>
        <taxon>Deltaproteobacteria</taxon>
        <taxon>Bradymonadales</taxon>
        <taxon>Bradymonadaceae</taxon>
        <taxon>Persicimonas</taxon>
    </lineage>
</organism>
<sequence length="374" mass="41354">MKEHIFLIPGFFGFSDLGRITYFHHVREYLAEVFDELGVDVDITTVSTLPTASIRRRTFQLLDTIEQTEMAPDAPIHLVGHSTGGLDARLFATPNVKLGVDAEAEPYAERVRSVVTVATPHFGTPVAAFFDDLLGEKLLYVWSLATVYMLQFGRLPLRALMALGGIITKLDDHVGLKNTVLDQFYDQLFSDFDKEHQEVIRDFLHHIVDDQSALGQLTPGGIDLFNATASDRPGVRYASVITKAQRPGLRTTLNVGLDPYRQASNAVYQLVSRITARVKEDFPPLTDAQRAKLVAAYGELPTLRDNDGMCPTLSQVYDEVIHAAKADHLDVCGHFTGPDHDPPHIDWLCTGSGFDREGFEALWGDVGSFVVGEG</sequence>
<dbReference type="OrthoDB" id="5487808at2"/>
<dbReference type="SUPFAM" id="SSF53474">
    <property type="entry name" value="alpha/beta-Hydrolases"/>
    <property type="match status" value="1"/>
</dbReference>
<protein>
    <submittedName>
        <fullName evidence="1">Triacylglycerol lipase</fullName>
    </submittedName>
</protein>
<evidence type="ECO:0000313" key="1">
    <source>
        <dbReference type="EMBL" id="QDG50845.1"/>
    </source>
</evidence>
<dbReference type="AlphaFoldDB" id="A0A4Y6PSU0"/>
<dbReference type="EMBL" id="CP041186">
    <property type="protein sequence ID" value="QDG50845.1"/>
    <property type="molecule type" value="Genomic_DNA"/>
</dbReference>
<gene>
    <name evidence="1" type="ORF">FIV42_08900</name>
</gene>
<dbReference type="Proteomes" id="UP000315995">
    <property type="component" value="Chromosome"/>
</dbReference>
<dbReference type="InterPro" id="IPR029058">
    <property type="entry name" value="AB_hydrolase_fold"/>
</dbReference>
<proteinExistence type="predicted"/>
<accession>A0A5B8Y7P7</accession>
<evidence type="ECO:0000313" key="2">
    <source>
        <dbReference type="Proteomes" id="UP000315995"/>
    </source>
</evidence>
<dbReference type="Gene3D" id="3.40.50.1820">
    <property type="entry name" value="alpha/beta hydrolase"/>
    <property type="match status" value="1"/>
</dbReference>
<name>A0A4Y6PSU0_PERCE</name>